<comment type="caution">
    <text evidence="2">The sequence shown here is derived from an EMBL/GenBank/DDBJ whole genome shotgun (WGS) entry which is preliminary data.</text>
</comment>
<evidence type="ECO:0000256" key="1">
    <source>
        <dbReference type="SAM" id="Phobius"/>
    </source>
</evidence>
<keyword evidence="1" id="KW-0472">Membrane</keyword>
<dbReference type="RefSeq" id="WP_345256735.1">
    <property type="nucleotide sequence ID" value="NZ_BAABGY010000009.1"/>
</dbReference>
<keyword evidence="1" id="KW-0812">Transmembrane</keyword>
<dbReference type="EMBL" id="BAABGY010000009">
    <property type="protein sequence ID" value="GAA4336382.1"/>
    <property type="molecule type" value="Genomic_DNA"/>
</dbReference>
<feature type="transmembrane region" description="Helical" evidence="1">
    <location>
        <begin position="7"/>
        <end position="27"/>
    </location>
</feature>
<reference evidence="3" key="1">
    <citation type="journal article" date="2019" name="Int. J. Syst. Evol. Microbiol.">
        <title>The Global Catalogue of Microorganisms (GCM) 10K type strain sequencing project: providing services to taxonomists for standard genome sequencing and annotation.</title>
        <authorList>
            <consortium name="The Broad Institute Genomics Platform"/>
            <consortium name="The Broad Institute Genome Sequencing Center for Infectious Disease"/>
            <person name="Wu L."/>
            <person name="Ma J."/>
        </authorList>
    </citation>
    <scope>NUCLEOTIDE SEQUENCE [LARGE SCALE GENOMIC DNA]</scope>
    <source>
        <strain evidence="3">JCM 17919</strain>
    </source>
</reference>
<sequence length="67" mass="7512">MTPAQKNLRVALAATIVGSLIVLRIFLRAIEWEEYNWKIGASGAGLVICGGFIYLLIRELRRHRASD</sequence>
<feature type="transmembrane region" description="Helical" evidence="1">
    <location>
        <begin position="39"/>
        <end position="57"/>
    </location>
</feature>
<evidence type="ECO:0000313" key="2">
    <source>
        <dbReference type="EMBL" id="GAA4336382.1"/>
    </source>
</evidence>
<dbReference type="Proteomes" id="UP001501725">
    <property type="component" value="Unassembled WGS sequence"/>
</dbReference>
<organism evidence="2 3">
    <name type="scientific">Flaviaesturariibacter amylovorans</name>
    <dbReference type="NCBI Taxonomy" id="1084520"/>
    <lineage>
        <taxon>Bacteria</taxon>
        <taxon>Pseudomonadati</taxon>
        <taxon>Bacteroidota</taxon>
        <taxon>Chitinophagia</taxon>
        <taxon>Chitinophagales</taxon>
        <taxon>Chitinophagaceae</taxon>
        <taxon>Flaviaestuariibacter</taxon>
    </lineage>
</organism>
<evidence type="ECO:0000313" key="3">
    <source>
        <dbReference type="Proteomes" id="UP001501725"/>
    </source>
</evidence>
<protein>
    <submittedName>
        <fullName evidence="2">Uncharacterized protein</fullName>
    </submittedName>
</protein>
<gene>
    <name evidence="2" type="ORF">GCM10023184_31680</name>
</gene>
<name>A0ABP8HAG6_9BACT</name>
<accession>A0ABP8HAG6</accession>
<keyword evidence="3" id="KW-1185">Reference proteome</keyword>
<keyword evidence="1" id="KW-1133">Transmembrane helix</keyword>
<proteinExistence type="predicted"/>